<protein>
    <recommendedName>
        <fullName evidence="8">Transcription initiation factor TFIID subunit 12 domain-containing protein</fullName>
    </recommendedName>
</protein>
<dbReference type="Gene3D" id="1.10.20.10">
    <property type="entry name" value="Histone, subunit A"/>
    <property type="match status" value="1"/>
</dbReference>
<dbReference type="EMBL" id="HBHC01001368">
    <property type="protein sequence ID" value="CAD9650835.1"/>
    <property type="molecule type" value="Transcribed_RNA"/>
</dbReference>
<dbReference type="InterPro" id="IPR003162">
    <property type="entry name" value="TFIID-31"/>
</dbReference>
<dbReference type="Pfam" id="PF02291">
    <property type="entry name" value="TFIID-31kDa"/>
    <property type="match status" value="1"/>
</dbReference>
<keyword evidence="4" id="KW-0804">Transcription</keyword>
<sequence>MSSSISTGTKRKSVVPASGTENAKRKRTDIQGDEKAQSTILANMSLPRNAVTIRNILKDMGVEKFKPRVIDQLMEFFHRHVRDILEDAYDYQQHANSKSKTMSSQDIKLAIHNKLAYSFLGPPPPELIAARAKDINRVPLEKVSEAGIPPPSSKFLLTTPNFEIDGDVSSVEEGS</sequence>
<proteinExistence type="inferred from homology"/>
<name>A0A7S2QSP1_9EUKA</name>
<dbReference type="AlphaFoldDB" id="A0A7S2QSP1"/>
<keyword evidence="3" id="KW-0805">Transcription regulation</keyword>
<dbReference type="GO" id="GO:0000124">
    <property type="term" value="C:SAGA complex"/>
    <property type="evidence" value="ECO:0007669"/>
    <property type="project" value="TreeGrafter"/>
</dbReference>
<dbReference type="PANTHER" id="PTHR48068">
    <property type="entry name" value="TAF9 RNA POLYMERASE II, TATA BOX-BINDING PROTEIN (TBP)-ASSOCIATED FACTOR"/>
    <property type="match status" value="1"/>
</dbReference>
<dbReference type="GO" id="GO:0051123">
    <property type="term" value="P:RNA polymerase II preinitiation complex assembly"/>
    <property type="evidence" value="ECO:0007669"/>
    <property type="project" value="TreeGrafter"/>
</dbReference>
<keyword evidence="5" id="KW-0539">Nucleus</keyword>
<dbReference type="GO" id="GO:0003713">
    <property type="term" value="F:transcription coactivator activity"/>
    <property type="evidence" value="ECO:0007669"/>
    <property type="project" value="TreeGrafter"/>
</dbReference>
<dbReference type="PANTHER" id="PTHR48068:SF4">
    <property type="entry name" value="TATA-BOX BINDING PROTEIN ASSOCIATED FACTOR 9"/>
    <property type="match status" value="1"/>
</dbReference>
<evidence type="ECO:0000256" key="1">
    <source>
        <dbReference type="ARBA" id="ARBA00004123"/>
    </source>
</evidence>
<comment type="similarity">
    <text evidence="2">Belongs to the TAF9 family.</text>
</comment>
<comment type="subcellular location">
    <subcellularLocation>
        <location evidence="1">Nucleus</location>
    </subcellularLocation>
</comment>
<dbReference type="InterPro" id="IPR051431">
    <property type="entry name" value="TFIID_subunit_9"/>
</dbReference>
<gene>
    <name evidence="7" type="ORF">NSPH01132_LOCUS782</name>
</gene>
<dbReference type="GO" id="GO:0005669">
    <property type="term" value="C:transcription factor TFIID complex"/>
    <property type="evidence" value="ECO:0007669"/>
    <property type="project" value="TreeGrafter"/>
</dbReference>
<dbReference type="GO" id="GO:0046982">
    <property type="term" value="F:protein heterodimerization activity"/>
    <property type="evidence" value="ECO:0007669"/>
    <property type="project" value="InterPro"/>
</dbReference>
<dbReference type="GO" id="GO:0016251">
    <property type="term" value="F:RNA polymerase II general transcription initiation factor activity"/>
    <property type="evidence" value="ECO:0007669"/>
    <property type="project" value="TreeGrafter"/>
</dbReference>
<accession>A0A7S2QSP1</accession>
<evidence type="ECO:0000256" key="4">
    <source>
        <dbReference type="ARBA" id="ARBA00023163"/>
    </source>
</evidence>
<evidence type="ECO:0000256" key="5">
    <source>
        <dbReference type="ARBA" id="ARBA00023242"/>
    </source>
</evidence>
<feature type="region of interest" description="Disordered" evidence="6">
    <location>
        <begin position="1"/>
        <end position="35"/>
    </location>
</feature>
<evidence type="ECO:0000256" key="2">
    <source>
        <dbReference type="ARBA" id="ARBA00007646"/>
    </source>
</evidence>
<dbReference type="CDD" id="cd07979">
    <property type="entry name" value="HFD_TAF9"/>
    <property type="match status" value="1"/>
</dbReference>
<evidence type="ECO:0000256" key="3">
    <source>
        <dbReference type="ARBA" id="ARBA00023015"/>
    </source>
</evidence>
<dbReference type="SUPFAM" id="SSF47113">
    <property type="entry name" value="Histone-fold"/>
    <property type="match status" value="1"/>
</dbReference>
<reference evidence="7" key="1">
    <citation type="submission" date="2021-01" db="EMBL/GenBank/DDBJ databases">
        <authorList>
            <person name="Corre E."/>
            <person name="Pelletier E."/>
            <person name="Niang G."/>
            <person name="Scheremetjew M."/>
            <person name="Finn R."/>
            <person name="Kale V."/>
            <person name="Holt S."/>
            <person name="Cochrane G."/>
            <person name="Meng A."/>
            <person name="Brown T."/>
            <person name="Cohen L."/>
        </authorList>
    </citation>
    <scope>NUCLEOTIDE SEQUENCE</scope>
    <source>
        <strain evidence="7">BC52</strain>
    </source>
</reference>
<evidence type="ECO:0000256" key="6">
    <source>
        <dbReference type="SAM" id="MobiDB-lite"/>
    </source>
</evidence>
<evidence type="ECO:0000313" key="7">
    <source>
        <dbReference type="EMBL" id="CAD9650835.1"/>
    </source>
</evidence>
<dbReference type="InterPro" id="IPR009072">
    <property type="entry name" value="Histone-fold"/>
</dbReference>
<evidence type="ECO:0008006" key="8">
    <source>
        <dbReference type="Google" id="ProtNLM"/>
    </source>
</evidence>
<organism evidence="7">
    <name type="scientific">Norrisiella sphaerica</name>
    <dbReference type="NCBI Taxonomy" id="552664"/>
    <lineage>
        <taxon>Eukaryota</taxon>
        <taxon>Sar</taxon>
        <taxon>Rhizaria</taxon>
        <taxon>Cercozoa</taxon>
        <taxon>Chlorarachniophyceae</taxon>
        <taxon>Norrisiella</taxon>
    </lineage>
</organism>